<dbReference type="EMBL" id="UOGJ01000020">
    <property type="protein sequence ID" value="VAX34965.1"/>
    <property type="molecule type" value="Genomic_DNA"/>
</dbReference>
<feature type="compositionally biased region" description="Basic residues" evidence="1">
    <location>
        <begin position="129"/>
        <end position="148"/>
    </location>
</feature>
<dbReference type="AlphaFoldDB" id="A0A3B1DT14"/>
<accession>A0A3B1DT14</accession>
<name>A0A3B1DT14_9ZZZZ</name>
<organism evidence="2">
    <name type="scientific">hydrothermal vent metagenome</name>
    <dbReference type="NCBI Taxonomy" id="652676"/>
    <lineage>
        <taxon>unclassified sequences</taxon>
        <taxon>metagenomes</taxon>
        <taxon>ecological metagenomes</taxon>
    </lineage>
</organism>
<evidence type="ECO:0000256" key="1">
    <source>
        <dbReference type="SAM" id="MobiDB-lite"/>
    </source>
</evidence>
<evidence type="ECO:0000313" key="2">
    <source>
        <dbReference type="EMBL" id="VAX34965.1"/>
    </source>
</evidence>
<feature type="compositionally biased region" description="Basic residues" evidence="1">
    <location>
        <begin position="85"/>
        <end position="122"/>
    </location>
</feature>
<protein>
    <submittedName>
        <fullName evidence="2">Uncharacterized protein</fullName>
    </submittedName>
</protein>
<proteinExistence type="predicted"/>
<reference evidence="2" key="1">
    <citation type="submission" date="2018-06" db="EMBL/GenBank/DDBJ databases">
        <authorList>
            <person name="Zhirakovskaya E."/>
        </authorList>
    </citation>
    <scope>NUCLEOTIDE SEQUENCE</scope>
</reference>
<gene>
    <name evidence="2" type="ORF">MNBD_UNCLBAC01-706</name>
</gene>
<feature type="region of interest" description="Disordered" evidence="1">
    <location>
        <begin position="73"/>
        <end position="148"/>
    </location>
</feature>
<sequence>MKFFINRKIILSGISIFLVTMFIPSYVYSEGLRSVNLKTRRAFEQQYGFAWREASKEIQNEFMGEYKKKLKKEHAVRKRYDQKRMRSKKQKKQNIVRKKKAYERKVKSRKMAAQRKLQAKRRKVEESRRRYKKIQARMKAQRKRASRR</sequence>